<proteinExistence type="predicted"/>
<gene>
    <name evidence="1" type="ORF">R1flu_019694</name>
</gene>
<dbReference type="PANTHER" id="PTHR10476">
    <property type="entry name" value="CHARGED MULTIVESICULAR BODY PROTEIN"/>
    <property type="match status" value="1"/>
</dbReference>
<dbReference type="EMBL" id="JBHFFA010000001">
    <property type="protein sequence ID" value="KAL2651566.1"/>
    <property type="molecule type" value="Genomic_DNA"/>
</dbReference>
<comment type="caution">
    <text evidence="1">The sequence shown here is derived from an EMBL/GenBank/DDBJ whole genome shotgun (WGS) entry which is preliminary data.</text>
</comment>
<evidence type="ECO:0000313" key="2">
    <source>
        <dbReference type="Proteomes" id="UP001605036"/>
    </source>
</evidence>
<dbReference type="Proteomes" id="UP001605036">
    <property type="component" value="Unassembled WGS sequence"/>
</dbReference>
<evidence type="ECO:0000313" key="1">
    <source>
        <dbReference type="EMBL" id="KAL2651566.1"/>
    </source>
</evidence>
<accession>A0ABD1ZKZ0</accession>
<sequence>MNRRTGDDDLGQRERDRNHEAEAAMLSTIRFMFERTKTPLEVMRENRQLMGRGMREIVREKQSLHVIETKLIQEIKKAAKLDQWDAVKVMTVDLIRTRHRIIRCYNLYEQLKSISLHTQTLKSTEAMAEALHGFIKVVRQLNLHVTLPALQKIMQVFEIRQMRLDMSLEEMEEDDYFEEEEEEEEVDGNEEIICQVLDEIGVDLNTSLLHATQHPQPAQLPVQNMVCEEQRIGIGLRDRMDGFRKA</sequence>
<dbReference type="AlphaFoldDB" id="A0ABD1ZKZ0"/>
<dbReference type="Gene3D" id="6.10.140.1230">
    <property type="match status" value="1"/>
</dbReference>
<reference evidence="1 2" key="1">
    <citation type="submission" date="2024-09" db="EMBL/GenBank/DDBJ databases">
        <title>Chromosome-scale assembly of Riccia fluitans.</title>
        <authorList>
            <person name="Paukszto L."/>
            <person name="Sawicki J."/>
            <person name="Karawczyk K."/>
            <person name="Piernik-Szablinska J."/>
            <person name="Szczecinska M."/>
            <person name="Mazdziarz M."/>
        </authorList>
    </citation>
    <scope>NUCLEOTIDE SEQUENCE [LARGE SCALE GENOMIC DNA]</scope>
    <source>
        <strain evidence="1">Rf_01</strain>
        <tissue evidence="1">Aerial parts of the thallus</tissue>
    </source>
</reference>
<protein>
    <submittedName>
        <fullName evidence="1">Uncharacterized protein</fullName>
    </submittedName>
</protein>
<dbReference type="InterPro" id="IPR005024">
    <property type="entry name" value="Snf7_fam"/>
</dbReference>
<name>A0ABD1ZKZ0_9MARC</name>
<dbReference type="Pfam" id="PF03357">
    <property type="entry name" value="Snf7"/>
    <property type="match status" value="1"/>
</dbReference>
<keyword evidence="2" id="KW-1185">Reference proteome</keyword>
<organism evidence="1 2">
    <name type="scientific">Riccia fluitans</name>
    <dbReference type="NCBI Taxonomy" id="41844"/>
    <lineage>
        <taxon>Eukaryota</taxon>
        <taxon>Viridiplantae</taxon>
        <taxon>Streptophyta</taxon>
        <taxon>Embryophyta</taxon>
        <taxon>Marchantiophyta</taxon>
        <taxon>Marchantiopsida</taxon>
        <taxon>Marchantiidae</taxon>
        <taxon>Marchantiales</taxon>
        <taxon>Ricciaceae</taxon>
        <taxon>Riccia</taxon>
    </lineage>
</organism>